<dbReference type="SMART" id="SM00388">
    <property type="entry name" value="HisKA"/>
    <property type="match status" value="1"/>
</dbReference>
<accession>A0A2P8E217</accession>
<feature type="transmembrane region" description="Helical" evidence="10">
    <location>
        <begin position="7"/>
        <end position="30"/>
    </location>
</feature>
<dbReference type="RefSeq" id="WP_106567867.1">
    <property type="nucleotide sequence ID" value="NZ_PYGF01000007.1"/>
</dbReference>
<dbReference type="GO" id="GO:0000155">
    <property type="term" value="F:phosphorelay sensor kinase activity"/>
    <property type="evidence" value="ECO:0007669"/>
    <property type="project" value="InterPro"/>
</dbReference>
<keyword evidence="6" id="KW-0808">Transferase</keyword>
<name>A0A2P8E217_9BACT</name>
<keyword evidence="8 13" id="KW-0418">Kinase</keyword>
<keyword evidence="10" id="KW-1133">Transmembrane helix</keyword>
<dbReference type="Proteomes" id="UP000240708">
    <property type="component" value="Unassembled WGS sequence"/>
</dbReference>
<dbReference type="CDD" id="cd00082">
    <property type="entry name" value="HisKA"/>
    <property type="match status" value="1"/>
</dbReference>
<evidence type="ECO:0000256" key="10">
    <source>
        <dbReference type="SAM" id="Phobius"/>
    </source>
</evidence>
<evidence type="ECO:0000313" key="14">
    <source>
        <dbReference type="Proteomes" id="UP000240708"/>
    </source>
</evidence>
<evidence type="ECO:0000256" key="4">
    <source>
        <dbReference type="ARBA" id="ARBA00022475"/>
    </source>
</evidence>
<keyword evidence="5" id="KW-0597">Phosphoprotein</keyword>
<dbReference type="GO" id="GO:0005886">
    <property type="term" value="C:plasma membrane"/>
    <property type="evidence" value="ECO:0007669"/>
    <property type="project" value="UniProtKB-SubCell"/>
</dbReference>
<evidence type="ECO:0000256" key="2">
    <source>
        <dbReference type="ARBA" id="ARBA00004651"/>
    </source>
</evidence>
<dbReference type="GO" id="GO:0005524">
    <property type="term" value="F:ATP binding"/>
    <property type="evidence" value="ECO:0007669"/>
    <property type="project" value="UniProtKB-KW"/>
</dbReference>
<dbReference type="InterPro" id="IPR004358">
    <property type="entry name" value="Sig_transdc_His_kin-like_C"/>
</dbReference>
<dbReference type="InterPro" id="IPR036097">
    <property type="entry name" value="HisK_dim/P_sf"/>
</dbReference>
<evidence type="ECO:0000256" key="6">
    <source>
        <dbReference type="ARBA" id="ARBA00022679"/>
    </source>
</evidence>
<evidence type="ECO:0000256" key="1">
    <source>
        <dbReference type="ARBA" id="ARBA00000085"/>
    </source>
</evidence>
<dbReference type="Pfam" id="PF02518">
    <property type="entry name" value="HATPase_c"/>
    <property type="match status" value="1"/>
</dbReference>
<evidence type="ECO:0000259" key="12">
    <source>
        <dbReference type="PROSITE" id="PS50885"/>
    </source>
</evidence>
<keyword evidence="4" id="KW-1003">Cell membrane</keyword>
<dbReference type="AlphaFoldDB" id="A0A2P8E217"/>
<dbReference type="InterPro" id="IPR003660">
    <property type="entry name" value="HAMP_dom"/>
</dbReference>
<dbReference type="Gene3D" id="1.10.287.130">
    <property type="match status" value="1"/>
</dbReference>
<dbReference type="OrthoDB" id="594725at2"/>
<dbReference type="PROSITE" id="PS50109">
    <property type="entry name" value="HIS_KIN"/>
    <property type="match status" value="1"/>
</dbReference>
<evidence type="ECO:0000256" key="8">
    <source>
        <dbReference type="ARBA" id="ARBA00022777"/>
    </source>
</evidence>
<comment type="catalytic activity">
    <reaction evidence="1">
        <text>ATP + protein L-histidine = ADP + protein N-phospho-L-histidine.</text>
        <dbReference type="EC" id="2.7.13.3"/>
    </reaction>
</comment>
<comment type="subcellular location">
    <subcellularLocation>
        <location evidence="2">Cell membrane</location>
        <topology evidence="2">Multi-pass membrane protein</topology>
    </subcellularLocation>
</comment>
<reference evidence="13 14" key="1">
    <citation type="submission" date="2018-03" db="EMBL/GenBank/DDBJ databases">
        <title>Genomic Encyclopedia of Archaeal and Bacterial Type Strains, Phase II (KMG-II): from individual species to whole genera.</title>
        <authorList>
            <person name="Goeker M."/>
        </authorList>
    </citation>
    <scope>NUCLEOTIDE SEQUENCE [LARGE SCALE GENOMIC DNA]</scope>
    <source>
        <strain evidence="13 14">DSM 28057</strain>
    </source>
</reference>
<proteinExistence type="predicted"/>
<dbReference type="SUPFAM" id="SSF158472">
    <property type="entry name" value="HAMP domain-like"/>
    <property type="match status" value="1"/>
</dbReference>
<dbReference type="Pfam" id="PF00512">
    <property type="entry name" value="HisKA"/>
    <property type="match status" value="1"/>
</dbReference>
<evidence type="ECO:0000256" key="9">
    <source>
        <dbReference type="ARBA" id="ARBA00022840"/>
    </source>
</evidence>
<dbReference type="Gene3D" id="3.30.565.10">
    <property type="entry name" value="Histidine kinase-like ATPase, C-terminal domain"/>
    <property type="match status" value="1"/>
</dbReference>
<dbReference type="SMART" id="SM00387">
    <property type="entry name" value="HATPase_c"/>
    <property type="match status" value="1"/>
</dbReference>
<gene>
    <name evidence="13" type="ORF">CLV48_107210</name>
</gene>
<protein>
    <recommendedName>
        <fullName evidence="3">histidine kinase</fullName>
        <ecNumber evidence="3">2.7.13.3</ecNumber>
    </recommendedName>
</protein>
<keyword evidence="10" id="KW-0472">Membrane</keyword>
<dbReference type="EC" id="2.7.13.3" evidence="3"/>
<evidence type="ECO:0000256" key="7">
    <source>
        <dbReference type="ARBA" id="ARBA00022741"/>
    </source>
</evidence>
<evidence type="ECO:0000256" key="3">
    <source>
        <dbReference type="ARBA" id="ARBA00012438"/>
    </source>
</evidence>
<dbReference type="SUPFAM" id="SSF47384">
    <property type="entry name" value="Homodimeric domain of signal transducing histidine kinase"/>
    <property type="match status" value="1"/>
</dbReference>
<dbReference type="PANTHER" id="PTHR44936:SF10">
    <property type="entry name" value="SENSOR PROTEIN RSTB"/>
    <property type="match status" value="1"/>
</dbReference>
<dbReference type="InterPro" id="IPR050980">
    <property type="entry name" value="2C_sensor_his_kinase"/>
</dbReference>
<sequence>MRIQQQISLMFTALAAGILLVFMGIVYFSAYTNRINEFYNILEKEAITKANLLLETQLDAGTLQTIYRNNREILYEVEVAIYDAGQKLIYHDAVDIDFVKETPEMLLEIGRKKKINFIQDKWQVIGFVYQQAEQQYFITAAAYDFYGFSKLENLRDTMLVSFFFGLAIIFLIGKYFSRKTLAPIAGIIKEAQNISASNLDLRIQEYNSKDELGQLAQTFNQMLERLEKSFDSQKQFVSYVAHELRTPLSAIIADLELSLDKERTAQEYQATIKDVLSDSQKVARLASTLLDFAKASYDRTEITFKPVRVDEILLEASHQLQAKNPGYKIQLDFVGDLEEEDITVKGNNYLLGIAFSNLMENACKFSEDKCCDVSISSFLSGVMIKFKDRGIGISEEDQEEIFNPFFRGKNKDYSNGTGIGLTLVQKIIHQHDGEIRLDSKTGQGSIFSIILPKAEQPI</sequence>
<dbReference type="InterPro" id="IPR003594">
    <property type="entry name" value="HATPase_dom"/>
</dbReference>
<dbReference type="PRINTS" id="PR00344">
    <property type="entry name" value="BCTRLSENSOR"/>
</dbReference>
<keyword evidence="14" id="KW-1185">Reference proteome</keyword>
<comment type="caution">
    <text evidence="13">The sequence shown here is derived from an EMBL/GenBank/DDBJ whole genome shotgun (WGS) entry which is preliminary data.</text>
</comment>
<evidence type="ECO:0000256" key="5">
    <source>
        <dbReference type="ARBA" id="ARBA00022553"/>
    </source>
</evidence>
<organism evidence="13 14">
    <name type="scientific">Cecembia rubra</name>
    <dbReference type="NCBI Taxonomy" id="1485585"/>
    <lineage>
        <taxon>Bacteria</taxon>
        <taxon>Pseudomonadati</taxon>
        <taxon>Bacteroidota</taxon>
        <taxon>Cytophagia</taxon>
        <taxon>Cytophagales</taxon>
        <taxon>Cyclobacteriaceae</taxon>
        <taxon>Cecembia</taxon>
    </lineage>
</organism>
<feature type="domain" description="HAMP" evidence="12">
    <location>
        <begin position="178"/>
        <end position="231"/>
    </location>
</feature>
<keyword evidence="10" id="KW-0812">Transmembrane</keyword>
<dbReference type="InterPro" id="IPR003661">
    <property type="entry name" value="HisK_dim/P_dom"/>
</dbReference>
<dbReference type="Gene3D" id="6.10.340.10">
    <property type="match status" value="1"/>
</dbReference>
<dbReference type="PANTHER" id="PTHR44936">
    <property type="entry name" value="SENSOR PROTEIN CREC"/>
    <property type="match status" value="1"/>
</dbReference>
<dbReference type="Pfam" id="PF00672">
    <property type="entry name" value="HAMP"/>
    <property type="match status" value="1"/>
</dbReference>
<feature type="domain" description="Histidine kinase" evidence="11">
    <location>
        <begin position="239"/>
        <end position="455"/>
    </location>
</feature>
<evidence type="ECO:0000259" key="11">
    <source>
        <dbReference type="PROSITE" id="PS50109"/>
    </source>
</evidence>
<dbReference type="PROSITE" id="PS50885">
    <property type="entry name" value="HAMP"/>
    <property type="match status" value="1"/>
</dbReference>
<keyword evidence="9" id="KW-0067">ATP-binding</keyword>
<dbReference type="InterPro" id="IPR036890">
    <property type="entry name" value="HATPase_C_sf"/>
</dbReference>
<dbReference type="CDD" id="cd06225">
    <property type="entry name" value="HAMP"/>
    <property type="match status" value="1"/>
</dbReference>
<evidence type="ECO:0000313" key="13">
    <source>
        <dbReference type="EMBL" id="PSL03492.1"/>
    </source>
</evidence>
<dbReference type="InterPro" id="IPR005467">
    <property type="entry name" value="His_kinase_dom"/>
</dbReference>
<dbReference type="EMBL" id="PYGF01000007">
    <property type="protein sequence ID" value="PSL03492.1"/>
    <property type="molecule type" value="Genomic_DNA"/>
</dbReference>
<keyword evidence="7" id="KW-0547">Nucleotide-binding</keyword>
<dbReference type="SMART" id="SM00304">
    <property type="entry name" value="HAMP"/>
    <property type="match status" value="1"/>
</dbReference>
<dbReference type="SUPFAM" id="SSF55874">
    <property type="entry name" value="ATPase domain of HSP90 chaperone/DNA topoisomerase II/histidine kinase"/>
    <property type="match status" value="1"/>
</dbReference>